<accession>A0A1R4H6Q5</accession>
<proteinExistence type="predicted"/>
<sequence length="97" mass="10269">MKKINLTQIIATKKNIIIRTAAIALAAVTVTVAALEAKNMPAASPEANQSVAWYAANIPEAKAKNQLCHDNPEINSSQDCVNALHALEISFGVGKKS</sequence>
<keyword evidence="3" id="KW-1185">Reference proteome</keyword>
<feature type="chain" id="PRO_5011961133" evidence="1">
    <location>
        <begin position="27"/>
        <end position="97"/>
    </location>
</feature>
<name>A0A1R4H6Q5_9GAMM</name>
<evidence type="ECO:0000313" key="2">
    <source>
        <dbReference type="EMBL" id="SJM91968.1"/>
    </source>
</evidence>
<gene>
    <name evidence="2" type="ORF">CRENPOLYSF1_230011</name>
</gene>
<dbReference type="EMBL" id="FUKI01000097">
    <property type="protein sequence ID" value="SJM91968.1"/>
    <property type="molecule type" value="Genomic_DNA"/>
</dbReference>
<protein>
    <submittedName>
        <fullName evidence="2">Uncharacterized protein</fullName>
    </submittedName>
</protein>
<reference evidence="3" key="1">
    <citation type="submission" date="2017-02" db="EMBL/GenBank/DDBJ databases">
        <authorList>
            <person name="Daims H."/>
        </authorList>
    </citation>
    <scope>NUCLEOTIDE SEQUENCE [LARGE SCALE GENOMIC DNA]</scope>
</reference>
<dbReference type="OrthoDB" id="5573907at2"/>
<dbReference type="Proteomes" id="UP000195667">
    <property type="component" value="Unassembled WGS sequence"/>
</dbReference>
<dbReference type="RefSeq" id="WP_087143187.1">
    <property type="nucleotide sequence ID" value="NZ_FUKI01000097.1"/>
</dbReference>
<evidence type="ECO:0000256" key="1">
    <source>
        <dbReference type="SAM" id="SignalP"/>
    </source>
</evidence>
<keyword evidence="1" id="KW-0732">Signal</keyword>
<feature type="signal peptide" evidence="1">
    <location>
        <begin position="1"/>
        <end position="26"/>
    </location>
</feature>
<organism evidence="2 3">
    <name type="scientific">Crenothrix polyspora</name>
    <dbReference type="NCBI Taxonomy" id="360316"/>
    <lineage>
        <taxon>Bacteria</taxon>
        <taxon>Pseudomonadati</taxon>
        <taxon>Pseudomonadota</taxon>
        <taxon>Gammaproteobacteria</taxon>
        <taxon>Methylococcales</taxon>
        <taxon>Crenotrichaceae</taxon>
        <taxon>Crenothrix</taxon>
    </lineage>
</organism>
<dbReference type="AlphaFoldDB" id="A0A1R4H6Q5"/>
<evidence type="ECO:0000313" key="3">
    <source>
        <dbReference type="Proteomes" id="UP000195667"/>
    </source>
</evidence>